<evidence type="ECO:0000256" key="3">
    <source>
        <dbReference type="ARBA" id="ARBA00023172"/>
    </source>
</evidence>
<evidence type="ECO:0000313" key="9">
    <source>
        <dbReference type="Proteomes" id="UP001368318"/>
    </source>
</evidence>
<dbReference type="Gene3D" id="1.10.150.130">
    <property type="match status" value="1"/>
</dbReference>
<accession>A0AAU6NXJ0</accession>
<dbReference type="InterPro" id="IPR013762">
    <property type="entry name" value="Integrase-like_cat_sf"/>
</dbReference>
<dbReference type="GO" id="GO:0003677">
    <property type="term" value="F:DNA binding"/>
    <property type="evidence" value="ECO:0007669"/>
    <property type="project" value="UniProtKB-UniRule"/>
</dbReference>
<dbReference type="PROSITE" id="PS51898">
    <property type="entry name" value="TYR_RECOMBINASE"/>
    <property type="match status" value="1"/>
</dbReference>
<dbReference type="InterPro" id="IPR044068">
    <property type="entry name" value="CB"/>
</dbReference>
<sequence>MSNAADKYLRRILATETNTNYSEPKLYIPQKKVNGRTVANVNADWYVYYYFRDNNGKMTGPFKVRKQINRLKSVEEKRSYGTRLAKGLSTLLYHGYSPLDKQEFNFDARTNPKQPVGINKDDSLTLEKALNDAIVQKSLTLKPTTIKGYTMRVNKLLEWLRKNKLKNIAPNEFNFEHALSYIDYESDQGNKATSVDNTRRELSAIFRVLKKRRLIDHNHFSEIETSKSAPEVHQVYTKKQLVALKKYLVKHDLNLYYFFKFIMFTYLRNKEVAKLKVKNFDLDRAVVAIETKTENITYKPLTKDLISLLENVYDIRNKPREHYIFTKEAGKTGYWDISDEGKTAYFSNRFKTIREQQKDFNLTKDHTIYSSRHTITSDIFMNFINEGLNEREAIIKLMGITGHSSENALKKYLRSIGAILPKKSSNYTTIDF</sequence>
<keyword evidence="3" id="KW-0233">DNA recombination</keyword>
<dbReference type="InterPro" id="IPR011010">
    <property type="entry name" value="DNA_brk_join_enz"/>
</dbReference>
<evidence type="ECO:0000256" key="4">
    <source>
        <dbReference type="PROSITE-ProRule" id="PRU01248"/>
    </source>
</evidence>
<dbReference type="InterPro" id="IPR050090">
    <property type="entry name" value="Tyrosine_recombinase_XerCD"/>
</dbReference>
<organism evidence="7 9">
    <name type="scientific">Mangrovimonas cancribranchiae</name>
    <dbReference type="NCBI Taxonomy" id="3080055"/>
    <lineage>
        <taxon>Bacteria</taxon>
        <taxon>Pseudomonadati</taxon>
        <taxon>Bacteroidota</taxon>
        <taxon>Flavobacteriia</taxon>
        <taxon>Flavobacteriales</taxon>
        <taxon>Flavobacteriaceae</taxon>
        <taxon>Mangrovimonas</taxon>
    </lineage>
</organism>
<dbReference type="PROSITE" id="PS51900">
    <property type="entry name" value="CB"/>
    <property type="match status" value="1"/>
</dbReference>
<dbReference type="GO" id="GO:0006310">
    <property type="term" value="P:DNA recombination"/>
    <property type="evidence" value="ECO:0007669"/>
    <property type="project" value="UniProtKB-KW"/>
</dbReference>
<dbReference type="InterPro" id="IPR002104">
    <property type="entry name" value="Integrase_catalytic"/>
</dbReference>
<dbReference type="Gene3D" id="1.10.443.10">
    <property type="entry name" value="Intergrase catalytic core"/>
    <property type="match status" value="1"/>
</dbReference>
<dbReference type="GO" id="GO:0015074">
    <property type="term" value="P:DNA integration"/>
    <property type="evidence" value="ECO:0007669"/>
    <property type="project" value="UniProtKB-KW"/>
</dbReference>
<dbReference type="EMBL" id="CP136924">
    <property type="protein sequence ID" value="WXA02180.1"/>
    <property type="molecule type" value="Genomic_DNA"/>
</dbReference>
<evidence type="ECO:0000256" key="2">
    <source>
        <dbReference type="ARBA" id="ARBA00023125"/>
    </source>
</evidence>
<dbReference type="PANTHER" id="PTHR30349">
    <property type="entry name" value="PHAGE INTEGRASE-RELATED"/>
    <property type="match status" value="1"/>
</dbReference>
<dbReference type="AlphaFoldDB" id="A0AAU6NXJ0"/>
<keyword evidence="9" id="KW-1185">Reference proteome</keyword>
<reference evidence="7 9" key="1">
    <citation type="submission" date="2023-10" db="EMBL/GenBank/DDBJ databases">
        <title>Culture-based analysis of two novel bacteria associated with mangrove crab gills.</title>
        <authorList>
            <person name="Yang X."/>
            <person name="Garuglieri E."/>
            <person name="Van Goethem M.W."/>
            <person name="Fusi M."/>
            <person name="Marasco R."/>
            <person name="Daffonchio D.G."/>
        </authorList>
    </citation>
    <scope>NUCLEOTIDE SEQUENCE [LARGE SCALE GENOMIC DNA]</scope>
    <source>
        <strain evidence="8">UG2-1</strain>
        <strain evidence="7">UG2-2</strain>
        <strain evidence="9">UG2_2</strain>
    </source>
</reference>
<dbReference type="RefSeq" id="WP_338731728.1">
    <property type="nucleotide sequence ID" value="NZ_CP136924.1"/>
</dbReference>
<dbReference type="Pfam" id="PF00589">
    <property type="entry name" value="Phage_integrase"/>
    <property type="match status" value="1"/>
</dbReference>
<feature type="domain" description="Core-binding (CB)" evidence="6">
    <location>
        <begin position="124"/>
        <end position="210"/>
    </location>
</feature>
<evidence type="ECO:0000259" key="6">
    <source>
        <dbReference type="PROSITE" id="PS51900"/>
    </source>
</evidence>
<proteinExistence type="predicted"/>
<dbReference type="EMBL" id="CP136925">
    <property type="protein sequence ID" value="WXA12659.1"/>
    <property type="molecule type" value="Genomic_DNA"/>
</dbReference>
<evidence type="ECO:0000313" key="7">
    <source>
        <dbReference type="EMBL" id="WXA02180.1"/>
    </source>
</evidence>
<evidence type="ECO:0000313" key="8">
    <source>
        <dbReference type="EMBL" id="WXA12659.1"/>
    </source>
</evidence>
<dbReference type="KEGG" id="mcaa:R3L15_11065"/>
<feature type="domain" description="Tyr recombinase" evidence="5">
    <location>
        <begin position="231"/>
        <end position="425"/>
    </location>
</feature>
<dbReference type="InterPro" id="IPR010998">
    <property type="entry name" value="Integrase_recombinase_N"/>
</dbReference>
<dbReference type="Proteomes" id="UP001368318">
    <property type="component" value="Chromosome"/>
</dbReference>
<name>A0AAU6NXJ0_9FLAO</name>
<keyword evidence="2 4" id="KW-0238">DNA-binding</keyword>
<keyword evidence="1" id="KW-0229">DNA integration</keyword>
<evidence type="ECO:0000256" key="1">
    <source>
        <dbReference type="ARBA" id="ARBA00022908"/>
    </source>
</evidence>
<dbReference type="SUPFAM" id="SSF56349">
    <property type="entry name" value="DNA breaking-rejoining enzymes"/>
    <property type="match status" value="1"/>
</dbReference>
<gene>
    <name evidence="8" type="ORF">R3L15_11065</name>
    <name evidence="7" type="ORF">R3L16_10525</name>
</gene>
<evidence type="ECO:0000259" key="5">
    <source>
        <dbReference type="PROSITE" id="PS51898"/>
    </source>
</evidence>
<protein>
    <submittedName>
        <fullName evidence="7">Tyrosine-type recombinase/integrase</fullName>
    </submittedName>
</protein>